<name>A0A645B055_9ZZZZ</name>
<comment type="caution">
    <text evidence="3">The sequence shown here is derived from an EMBL/GenBank/DDBJ whole genome shotgun (WGS) entry which is preliminary data.</text>
</comment>
<accession>A0A645B055</accession>
<feature type="domain" description="Copper amine oxidase-like N-terminal" evidence="2">
    <location>
        <begin position="4"/>
        <end position="83"/>
    </location>
</feature>
<evidence type="ECO:0000259" key="2">
    <source>
        <dbReference type="Pfam" id="PF07833"/>
    </source>
</evidence>
<reference evidence="3" key="1">
    <citation type="submission" date="2019-08" db="EMBL/GenBank/DDBJ databases">
        <authorList>
            <person name="Kucharzyk K."/>
            <person name="Murdoch R.W."/>
            <person name="Higgins S."/>
            <person name="Loffler F."/>
        </authorList>
    </citation>
    <scope>NUCLEOTIDE SEQUENCE</scope>
</reference>
<feature type="compositionally biased region" description="Acidic residues" evidence="1">
    <location>
        <begin position="77"/>
        <end position="108"/>
    </location>
</feature>
<proteinExistence type="predicted"/>
<protein>
    <recommendedName>
        <fullName evidence="2">Copper amine oxidase-like N-terminal domain-containing protein</fullName>
    </recommendedName>
</protein>
<dbReference type="Gene3D" id="3.30.457.10">
    <property type="entry name" value="Copper amine oxidase-like, N-terminal domain"/>
    <property type="match status" value="1"/>
</dbReference>
<dbReference type="Pfam" id="PF07833">
    <property type="entry name" value="Cu_amine_oxidN1"/>
    <property type="match status" value="1"/>
</dbReference>
<feature type="region of interest" description="Disordered" evidence="1">
    <location>
        <begin position="77"/>
        <end position="114"/>
    </location>
</feature>
<dbReference type="SUPFAM" id="SSF55383">
    <property type="entry name" value="Copper amine oxidase, domain N"/>
    <property type="match status" value="1"/>
</dbReference>
<evidence type="ECO:0000313" key="3">
    <source>
        <dbReference type="EMBL" id="MPM57941.1"/>
    </source>
</evidence>
<organism evidence="3">
    <name type="scientific">bioreactor metagenome</name>
    <dbReference type="NCBI Taxonomy" id="1076179"/>
    <lineage>
        <taxon>unclassified sequences</taxon>
        <taxon>metagenomes</taxon>
        <taxon>ecological metagenomes</taxon>
    </lineage>
</organism>
<dbReference type="AlphaFoldDB" id="A0A645B055"/>
<dbReference type="InterPro" id="IPR036582">
    <property type="entry name" value="Mao_N_sf"/>
</dbReference>
<dbReference type="EMBL" id="VSSQ01016520">
    <property type="protein sequence ID" value="MPM57941.1"/>
    <property type="molecule type" value="Genomic_DNA"/>
</dbReference>
<sequence length="114" mass="12298">MRAIEELGAVVAWDEETKTVTVTKDSTVVVITLGDATVYVDGVEKELDVPAELNSGRTYVPLRFLAETLGLDVEWDSESGVIDIDEEPTGEEPAEETPETEEPVDDTPADTSGT</sequence>
<evidence type="ECO:0000256" key="1">
    <source>
        <dbReference type="SAM" id="MobiDB-lite"/>
    </source>
</evidence>
<gene>
    <name evidence="3" type="ORF">SDC9_104770</name>
</gene>
<dbReference type="InterPro" id="IPR012854">
    <property type="entry name" value="Cu_amine_oxidase-like_N"/>
</dbReference>